<dbReference type="GO" id="GO:0008745">
    <property type="term" value="F:N-acetylmuramoyl-L-alanine amidase activity"/>
    <property type="evidence" value="ECO:0007669"/>
    <property type="project" value="UniProtKB-EC"/>
</dbReference>
<evidence type="ECO:0000313" key="6">
    <source>
        <dbReference type="Proteomes" id="UP000245250"/>
    </source>
</evidence>
<dbReference type="RefSeq" id="WP_109191260.1">
    <property type="nucleotide sequence ID" value="NZ_CP029255.1"/>
</dbReference>
<proteinExistence type="predicted"/>
<dbReference type="Pfam" id="PF01520">
    <property type="entry name" value="Amidase_3"/>
    <property type="match status" value="1"/>
</dbReference>
<evidence type="ECO:0000259" key="4">
    <source>
        <dbReference type="SMART" id="SM00646"/>
    </source>
</evidence>
<evidence type="ECO:0000256" key="1">
    <source>
        <dbReference type="ARBA" id="ARBA00001561"/>
    </source>
</evidence>
<dbReference type="EMBL" id="CP029255">
    <property type="protein sequence ID" value="AWK03703.1"/>
    <property type="molecule type" value="Genomic_DNA"/>
</dbReference>
<dbReference type="InterPro" id="IPR050695">
    <property type="entry name" value="N-acetylmuramoyl_amidase_3"/>
</dbReference>
<evidence type="ECO:0000313" key="5">
    <source>
        <dbReference type="EMBL" id="AWK03703.1"/>
    </source>
</evidence>
<dbReference type="CDD" id="cd02696">
    <property type="entry name" value="MurNAc-LAA"/>
    <property type="match status" value="1"/>
</dbReference>
<organism evidence="5 6">
    <name type="scientific">Flavobacterium crocinum</name>
    <dbReference type="NCBI Taxonomy" id="2183896"/>
    <lineage>
        <taxon>Bacteria</taxon>
        <taxon>Pseudomonadati</taxon>
        <taxon>Bacteroidota</taxon>
        <taxon>Flavobacteriia</taxon>
        <taxon>Flavobacteriales</taxon>
        <taxon>Flavobacteriaceae</taxon>
        <taxon>Flavobacterium</taxon>
    </lineage>
</organism>
<evidence type="ECO:0000256" key="2">
    <source>
        <dbReference type="ARBA" id="ARBA00011901"/>
    </source>
</evidence>
<dbReference type="EC" id="3.5.1.28" evidence="2"/>
<dbReference type="Proteomes" id="UP000245250">
    <property type="component" value="Chromosome"/>
</dbReference>
<comment type="catalytic activity">
    <reaction evidence="1">
        <text>Hydrolyzes the link between N-acetylmuramoyl residues and L-amino acid residues in certain cell-wall glycopeptides.</text>
        <dbReference type="EC" id="3.5.1.28"/>
    </reaction>
</comment>
<dbReference type="KEGG" id="fcr:HYN56_05465"/>
<dbReference type="InterPro" id="IPR002508">
    <property type="entry name" value="MurNAc-LAA_cat"/>
</dbReference>
<dbReference type="Gene3D" id="3.40.630.40">
    <property type="entry name" value="Zn-dependent exopeptidases"/>
    <property type="match status" value="1"/>
</dbReference>
<dbReference type="AlphaFoldDB" id="A0A2S1YI16"/>
<name>A0A2S1YI16_9FLAO</name>
<evidence type="ECO:0000256" key="3">
    <source>
        <dbReference type="ARBA" id="ARBA00022801"/>
    </source>
</evidence>
<sequence>MKFNRNFLGIASAVFLFGLFAFIPLEEKKIVVIDAAHGGNDLGADYGGGLQEKLIVERIAKLVQIQNKDNNLEIVLLRDGDQSIELAERVSIINKLKPALVISLHANASKNITKNGAEAYIAADGKFYNQSKESAETLLQKVAAENLSKGSVSGANFFILKKSNCPAVTLEVGYLSNEKDRKYITSEKGQIEIAKKILESLE</sequence>
<gene>
    <name evidence="5" type="ORF">HYN56_05465</name>
</gene>
<keyword evidence="3" id="KW-0378">Hydrolase</keyword>
<dbReference type="OrthoDB" id="9806267at2"/>
<dbReference type="GO" id="GO:0030288">
    <property type="term" value="C:outer membrane-bounded periplasmic space"/>
    <property type="evidence" value="ECO:0007669"/>
    <property type="project" value="TreeGrafter"/>
</dbReference>
<dbReference type="SMART" id="SM00646">
    <property type="entry name" value="Ami_3"/>
    <property type="match status" value="1"/>
</dbReference>
<reference evidence="5 6" key="1">
    <citation type="submission" date="2018-05" db="EMBL/GenBank/DDBJ databases">
        <title>Genome sequencing of Flavobacterium sp. HYN0056.</title>
        <authorList>
            <person name="Yi H."/>
            <person name="Baek C."/>
        </authorList>
    </citation>
    <scope>NUCLEOTIDE SEQUENCE [LARGE SCALE GENOMIC DNA]</scope>
    <source>
        <strain evidence="5 6">HYN0056</strain>
    </source>
</reference>
<keyword evidence="6" id="KW-1185">Reference proteome</keyword>
<dbReference type="PANTHER" id="PTHR30404">
    <property type="entry name" value="N-ACETYLMURAMOYL-L-ALANINE AMIDASE"/>
    <property type="match status" value="1"/>
</dbReference>
<dbReference type="GO" id="GO:0009253">
    <property type="term" value="P:peptidoglycan catabolic process"/>
    <property type="evidence" value="ECO:0007669"/>
    <property type="project" value="InterPro"/>
</dbReference>
<protein>
    <recommendedName>
        <fullName evidence="2">N-acetylmuramoyl-L-alanine amidase</fullName>
        <ecNumber evidence="2">3.5.1.28</ecNumber>
    </recommendedName>
</protein>
<accession>A0A2S1YI16</accession>
<dbReference type="SUPFAM" id="SSF53187">
    <property type="entry name" value="Zn-dependent exopeptidases"/>
    <property type="match status" value="1"/>
</dbReference>
<dbReference type="PANTHER" id="PTHR30404:SF0">
    <property type="entry name" value="N-ACETYLMURAMOYL-L-ALANINE AMIDASE AMIC"/>
    <property type="match status" value="1"/>
</dbReference>
<feature type="domain" description="MurNAc-LAA" evidence="4">
    <location>
        <begin position="90"/>
        <end position="202"/>
    </location>
</feature>